<keyword evidence="3" id="KW-0133">Cell shape</keyword>
<dbReference type="GO" id="GO:0008360">
    <property type="term" value="P:regulation of cell shape"/>
    <property type="evidence" value="ECO:0007669"/>
    <property type="project" value="UniProtKB-KW"/>
</dbReference>
<proteinExistence type="inferred from homology"/>
<evidence type="ECO:0000259" key="5">
    <source>
        <dbReference type="Pfam" id="PF04085"/>
    </source>
</evidence>
<sequence length="225" mass="24993">LKPPLAWLEKPFLAAEEKIYSLFLPRQKQADKVQILEGKLRQLAVEQNQLSSCLEENLEMRKLLGAPLSPKWKFLPAKVVGVSEQMRIDKGEKDGLEEGMMVVSENILVGRVVAVGRNYSLVQIPTGVDSKIPVIVREASKTGIQARGILTGHSGSLLLDKVLQAEDIREGDLVTTSGEDDWLPDLLIGQIEEVLAEPAEIYKKAQVSPLIDYRKLRTVFIVISN</sequence>
<gene>
    <name evidence="6" type="primary">mreC</name>
    <name evidence="6" type="ORF">COT64_01035</name>
</gene>
<evidence type="ECO:0000313" key="6">
    <source>
        <dbReference type="EMBL" id="PIS14743.1"/>
    </source>
</evidence>
<organism evidence="6 7">
    <name type="scientific">Candidatus Shapirobacteria bacterium CG09_land_8_20_14_0_10_39_12</name>
    <dbReference type="NCBI Taxonomy" id="1974885"/>
    <lineage>
        <taxon>Bacteria</taxon>
        <taxon>Candidatus Shapironibacteriota</taxon>
    </lineage>
</organism>
<dbReference type="InterPro" id="IPR042177">
    <property type="entry name" value="Cell/Rod_1"/>
</dbReference>
<dbReference type="InterPro" id="IPR055342">
    <property type="entry name" value="MreC_beta-barrel_core"/>
</dbReference>
<accession>A0A2H0WQ01</accession>
<protein>
    <recommendedName>
        <fullName evidence="2">Cell shape-determining protein MreC</fullName>
    </recommendedName>
    <alternativeName>
        <fullName evidence="4">Cell shape protein MreC</fullName>
    </alternativeName>
</protein>
<dbReference type="PANTHER" id="PTHR34138">
    <property type="entry name" value="CELL SHAPE-DETERMINING PROTEIN MREC"/>
    <property type="match status" value="1"/>
</dbReference>
<evidence type="ECO:0000313" key="7">
    <source>
        <dbReference type="Proteomes" id="UP000230775"/>
    </source>
</evidence>
<evidence type="ECO:0000256" key="1">
    <source>
        <dbReference type="ARBA" id="ARBA00009369"/>
    </source>
</evidence>
<dbReference type="InterPro" id="IPR007221">
    <property type="entry name" value="MreC"/>
</dbReference>
<dbReference type="NCBIfam" id="TIGR00219">
    <property type="entry name" value="mreC"/>
    <property type="match status" value="1"/>
</dbReference>
<dbReference type="PANTHER" id="PTHR34138:SF1">
    <property type="entry name" value="CELL SHAPE-DETERMINING PROTEIN MREC"/>
    <property type="match status" value="1"/>
</dbReference>
<dbReference type="Pfam" id="PF04085">
    <property type="entry name" value="MreC"/>
    <property type="match status" value="1"/>
</dbReference>
<feature type="domain" description="Rod shape-determining protein MreC beta-barrel core" evidence="5">
    <location>
        <begin position="83"/>
        <end position="222"/>
    </location>
</feature>
<dbReference type="PIRSF" id="PIRSF038471">
    <property type="entry name" value="MreC"/>
    <property type="match status" value="1"/>
</dbReference>
<evidence type="ECO:0000256" key="2">
    <source>
        <dbReference type="ARBA" id="ARBA00013855"/>
    </source>
</evidence>
<evidence type="ECO:0000256" key="4">
    <source>
        <dbReference type="ARBA" id="ARBA00032089"/>
    </source>
</evidence>
<dbReference type="AlphaFoldDB" id="A0A2H0WQ01"/>
<feature type="non-terminal residue" evidence="6">
    <location>
        <position position="1"/>
    </location>
</feature>
<dbReference type="Proteomes" id="UP000230775">
    <property type="component" value="Unassembled WGS sequence"/>
</dbReference>
<dbReference type="EMBL" id="PEZI01000025">
    <property type="protein sequence ID" value="PIS14743.1"/>
    <property type="molecule type" value="Genomic_DNA"/>
</dbReference>
<comment type="caution">
    <text evidence="6">The sequence shown here is derived from an EMBL/GenBank/DDBJ whole genome shotgun (WGS) entry which is preliminary data.</text>
</comment>
<dbReference type="InterPro" id="IPR042175">
    <property type="entry name" value="Cell/Rod_MreC_2"/>
</dbReference>
<name>A0A2H0WQ01_9BACT</name>
<reference evidence="7" key="1">
    <citation type="submission" date="2017-09" db="EMBL/GenBank/DDBJ databases">
        <title>Depth-based differentiation of microbial function through sediment-hosted aquifers and enrichment of novel symbionts in the deep terrestrial subsurface.</title>
        <authorList>
            <person name="Probst A.J."/>
            <person name="Ladd B."/>
            <person name="Jarett J.K."/>
            <person name="Geller-Mcgrath D.E."/>
            <person name="Sieber C.M.K."/>
            <person name="Emerson J.B."/>
            <person name="Anantharaman K."/>
            <person name="Thomas B.C."/>
            <person name="Malmstrom R."/>
            <person name="Stieglmeier M."/>
            <person name="Klingl A."/>
            <person name="Woyke T."/>
            <person name="Ryan C.M."/>
            <person name="Banfield J.F."/>
        </authorList>
    </citation>
    <scope>NUCLEOTIDE SEQUENCE [LARGE SCALE GENOMIC DNA]</scope>
</reference>
<comment type="similarity">
    <text evidence="1">Belongs to the MreC family.</text>
</comment>
<dbReference type="Gene3D" id="2.40.10.340">
    <property type="entry name" value="Rod shape-determining protein MreC, domain 1"/>
    <property type="match status" value="1"/>
</dbReference>
<evidence type="ECO:0000256" key="3">
    <source>
        <dbReference type="ARBA" id="ARBA00022960"/>
    </source>
</evidence>
<dbReference type="GO" id="GO:0005886">
    <property type="term" value="C:plasma membrane"/>
    <property type="evidence" value="ECO:0007669"/>
    <property type="project" value="TreeGrafter"/>
</dbReference>
<dbReference type="Gene3D" id="2.40.10.350">
    <property type="entry name" value="Rod shape-determining protein MreC, domain 2"/>
    <property type="match status" value="1"/>
</dbReference>